<comment type="caution">
    <text evidence="7">The sequence shown here is derived from an EMBL/GenBank/DDBJ whole genome shotgun (WGS) entry which is preliminary data.</text>
</comment>
<evidence type="ECO:0000256" key="3">
    <source>
        <dbReference type="ARBA" id="ARBA00022598"/>
    </source>
</evidence>
<keyword evidence="5" id="KW-0067">ATP-binding</keyword>
<dbReference type="Gene3D" id="3.40.50.720">
    <property type="entry name" value="NAD(P)-binding Rossmann-like Domain"/>
    <property type="match status" value="1"/>
</dbReference>
<dbReference type="PANTHER" id="PTHR43334:SF1">
    <property type="entry name" value="3-HYDROXYPROPIONATE--COA LIGASE [ADP-FORMING]"/>
    <property type="match status" value="1"/>
</dbReference>
<evidence type="ECO:0000256" key="5">
    <source>
        <dbReference type="ARBA" id="ARBA00022840"/>
    </source>
</evidence>
<keyword evidence="4" id="KW-0547">Nucleotide-binding</keyword>
<proteinExistence type="predicted"/>
<evidence type="ECO:0000256" key="1">
    <source>
        <dbReference type="ARBA" id="ARBA00001619"/>
    </source>
</evidence>
<dbReference type="InterPro" id="IPR051538">
    <property type="entry name" value="Acyl-CoA_Synth/Transferase"/>
</dbReference>
<keyword evidence="3" id="KW-0436">Ligase</keyword>
<feature type="domain" description="CoA-binding" evidence="6">
    <location>
        <begin position="28"/>
        <end position="123"/>
    </location>
</feature>
<dbReference type="InterPro" id="IPR016102">
    <property type="entry name" value="Succinyl-CoA_synth-like"/>
</dbReference>
<dbReference type="EMBL" id="DQZR01000191">
    <property type="protein sequence ID" value="HDM36484.1"/>
    <property type="molecule type" value="Genomic_DNA"/>
</dbReference>
<dbReference type="Pfam" id="PF13607">
    <property type="entry name" value="Succ_CoA_lig"/>
    <property type="match status" value="1"/>
</dbReference>
<dbReference type="SUPFAM" id="SSF52210">
    <property type="entry name" value="Succinyl-CoA synthetase domains"/>
    <property type="match status" value="2"/>
</dbReference>
<sequence>MHLLSVLQPSQSSEMNLKGMSSDLLGKILNPASVAILGASARSDKRGFIILDNLIKGGYTGRIYPVNPNIDRIGALRVYPSLSSLPEVVDLAAVVLPADLVPEVIEEAVEFGVPGAVITSVGVRKLPPHDGMRIIGPNSIGIYNARSKLNLTISTTIHGVTPKTGSGVVLLSQSGGVGVALVKEGLDTGSPVDLLIHTGDELDVDLLDVLCYAGTDPANRAILLYLEEIRRGREFIESIGRFKEGRFLAAVKIGRSRAGSAAAVSHTGAVAGDFRVYEGVFRSQGIIIARSSFDLLALARAHTLKKPDRIYILTNSGGMGIELADLLADEGVELRDDAVVDLGVIPLPLYPSVYRDAIERYSKVRDRVLFVVVTVGPALSSELVKTLIELKERWGREIVVLSVKTKDRDLERLLNEHGVPTYTRLEDAAGVIARLIKR</sequence>
<dbReference type="GO" id="GO:0005524">
    <property type="term" value="F:ATP binding"/>
    <property type="evidence" value="ECO:0007669"/>
    <property type="project" value="UniProtKB-KW"/>
</dbReference>
<dbReference type="InterPro" id="IPR032875">
    <property type="entry name" value="Succ_CoA_lig_flav_dom"/>
</dbReference>
<dbReference type="PANTHER" id="PTHR43334">
    <property type="entry name" value="ACETATE--COA LIGASE [ADP-FORMING]"/>
    <property type="match status" value="1"/>
</dbReference>
<protein>
    <recommendedName>
        <fullName evidence="2">acetate--CoA ligase (ADP-forming)</fullName>
        <ecNumber evidence="2">6.2.1.13</ecNumber>
    </recommendedName>
</protein>
<dbReference type="EC" id="6.2.1.13" evidence="2"/>
<dbReference type="GO" id="GO:0043758">
    <property type="term" value="F:acetate-CoA ligase (ADP-forming) activity"/>
    <property type="evidence" value="ECO:0007669"/>
    <property type="project" value="UniProtKB-EC"/>
</dbReference>
<evidence type="ECO:0000256" key="4">
    <source>
        <dbReference type="ARBA" id="ARBA00022741"/>
    </source>
</evidence>
<evidence type="ECO:0000256" key="2">
    <source>
        <dbReference type="ARBA" id="ARBA00012957"/>
    </source>
</evidence>
<dbReference type="Pfam" id="PF13380">
    <property type="entry name" value="CoA_binding_2"/>
    <property type="match status" value="1"/>
</dbReference>
<dbReference type="InterPro" id="IPR036291">
    <property type="entry name" value="NAD(P)-bd_dom_sf"/>
</dbReference>
<name>A0A7C0X2U0_9EURY</name>
<dbReference type="SMART" id="SM00881">
    <property type="entry name" value="CoA_binding"/>
    <property type="match status" value="1"/>
</dbReference>
<accession>A0A7C0X2U0</accession>
<reference evidence="7" key="1">
    <citation type="journal article" date="2020" name="mSystems">
        <title>Genome- and Community-Level Interaction Insights into Carbon Utilization and Element Cycling Functions of Hydrothermarchaeota in Hydrothermal Sediment.</title>
        <authorList>
            <person name="Zhou Z."/>
            <person name="Liu Y."/>
            <person name="Xu W."/>
            <person name="Pan J."/>
            <person name="Luo Z.H."/>
            <person name="Li M."/>
        </authorList>
    </citation>
    <scope>NUCLEOTIDE SEQUENCE [LARGE SCALE GENOMIC DNA]</scope>
    <source>
        <strain evidence="7">HyVt-185</strain>
    </source>
</reference>
<dbReference type="InterPro" id="IPR003781">
    <property type="entry name" value="CoA-bd"/>
</dbReference>
<dbReference type="SUPFAM" id="SSF51735">
    <property type="entry name" value="NAD(P)-binding Rossmann-fold domains"/>
    <property type="match status" value="1"/>
</dbReference>
<evidence type="ECO:0000313" key="7">
    <source>
        <dbReference type="EMBL" id="HDM36484.1"/>
    </source>
</evidence>
<dbReference type="Proteomes" id="UP000885863">
    <property type="component" value="Unassembled WGS sequence"/>
</dbReference>
<dbReference type="AlphaFoldDB" id="A0A7C0X2U0"/>
<dbReference type="Gene3D" id="3.40.50.261">
    <property type="entry name" value="Succinyl-CoA synthetase domains"/>
    <property type="match status" value="2"/>
</dbReference>
<organism evidence="7">
    <name type="scientific">Candidatus Syntropharchaeum butanivorans</name>
    <dbReference type="NCBI Taxonomy" id="1839936"/>
    <lineage>
        <taxon>Archaea</taxon>
        <taxon>Methanobacteriati</taxon>
        <taxon>Methanobacteriota</taxon>
        <taxon>Stenosarchaea group</taxon>
        <taxon>Methanomicrobia</taxon>
        <taxon>Methanosarcinales</taxon>
        <taxon>ANME-2 cluster</taxon>
        <taxon>Candidatus Syntropharchaeum</taxon>
    </lineage>
</organism>
<evidence type="ECO:0000259" key="6">
    <source>
        <dbReference type="SMART" id="SM00881"/>
    </source>
</evidence>
<comment type="catalytic activity">
    <reaction evidence="1">
        <text>acetate + ATP + CoA = acetyl-CoA + ADP + phosphate</text>
        <dbReference type="Rhea" id="RHEA:15081"/>
        <dbReference type="ChEBI" id="CHEBI:30089"/>
        <dbReference type="ChEBI" id="CHEBI:30616"/>
        <dbReference type="ChEBI" id="CHEBI:43474"/>
        <dbReference type="ChEBI" id="CHEBI:57287"/>
        <dbReference type="ChEBI" id="CHEBI:57288"/>
        <dbReference type="ChEBI" id="CHEBI:456216"/>
        <dbReference type="EC" id="6.2.1.13"/>
    </reaction>
</comment>
<gene>
    <name evidence="7" type="ORF">ENG09_04445</name>
</gene>